<evidence type="ECO:0000313" key="4">
    <source>
        <dbReference type="Proteomes" id="UP001595840"/>
    </source>
</evidence>
<evidence type="ECO:0000313" key="3">
    <source>
        <dbReference type="EMBL" id="MFC4361502.1"/>
    </source>
</evidence>
<keyword evidence="4" id="KW-1185">Reference proteome</keyword>
<sequence>MGQGKRPKEIKSNITDSESGKMLTSKGTIQGYNGVAAVDKKHQIIVEAQAFGEGQEHHTLKPILEGIKGRYKRTGISEDILAEQIIVTADTGFANEANYEYLKADGINAYIPDNQFRSRDPKFKKQKEKHGKRHQDTAKGIKQVIPASEFRLNKRSKTCICPAGNAMWLRNETQEPSGKLKLFFEGKLTDCRRCPLKTQCMRNPSSADTREGNGRQVSFTVNTHKSATYWMQKRVDSQYGKQVYGHRMSVVEPVFANIGTNKGLNRFSLRGKEKVQGQWRLYSMVHNIEKLMKHSSIGW</sequence>
<feature type="region of interest" description="Disordered" evidence="1">
    <location>
        <begin position="115"/>
        <end position="138"/>
    </location>
</feature>
<reference evidence="4" key="1">
    <citation type="journal article" date="2019" name="Int. J. Syst. Evol. Microbiol.">
        <title>The Global Catalogue of Microorganisms (GCM) 10K type strain sequencing project: providing services to taxonomists for standard genome sequencing and annotation.</title>
        <authorList>
            <consortium name="The Broad Institute Genomics Platform"/>
            <consortium name="The Broad Institute Genome Sequencing Center for Infectious Disease"/>
            <person name="Wu L."/>
            <person name="Ma J."/>
        </authorList>
    </citation>
    <scope>NUCLEOTIDE SEQUENCE [LARGE SCALE GENOMIC DNA]</scope>
    <source>
        <strain evidence="4">CECT 8570</strain>
    </source>
</reference>
<feature type="compositionally biased region" description="Basic residues" evidence="1">
    <location>
        <begin position="124"/>
        <end position="133"/>
    </location>
</feature>
<feature type="region of interest" description="Disordered" evidence="1">
    <location>
        <begin position="1"/>
        <end position="22"/>
    </location>
</feature>
<feature type="compositionally biased region" description="Basic and acidic residues" evidence="1">
    <location>
        <begin position="1"/>
        <end position="11"/>
    </location>
</feature>
<name>A0ABV8V313_9GAMM</name>
<dbReference type="PANTHER" id="PTHR33408:SF2">
    <property type="entry name" value="TRANSPOSASE DDE DOMAIN-CONTAINING PROTEIN"/>
    <property type="match status" value="1"/>
</dbReference>
<organism evidence="3 4">
    <name type="scientific">Simiduia curdlanivorans</name>
    <dbReference type="NCBI Taxonomy" id="1492769"/>
    <lineage>
        <taxon>Bacteria</taxon>
        <taxon>Pseudomonadati</taxon>
        <taxon>Pseudomonadota</taxon>
        <taxon>Gammaproteobacteria</taxon>
        <taxon>Cellvibrionales</taxon>
        <taxon>Cellvibrionaceae</taxon>
        <taxon>Simiduia</taxon>
    </lineage>
</organism>
<protein>
    <submittedName>
        <fullName evidence="3">Transposase</fullName>
    </submittedName>
</protein>
<accession>A0ABV8V313</accession>
<evidence type="ECO:0000256" key="1">
    <source>
        <dbReference type="SAM" id="MobiDB-lite"/>
    </source>
</evidence>
<evidence type="ECO:0000259" key="2">
    <source>
        <dbReference type="Pfam" id="PF13751"/>
    </source>
</evidence>
<dbReference type="Proteomes" id="UP001595840">
    <property type="component" value="Unassembled WGS sequence"/>
</dbReference>
<dbReference type="EMBL" id="JBHSCX010000003">
    <property type="protein sequence ID" value="MFC4361502.1"/>
    <property type="molecule type" value="Genomic_DNA"/>
</dbReference>
<dbReference type="RefSeq" id="WP_290259570.1">
    <property type="nucleotide sequence ID" value="NZ_JBHSCX010000003.1"/>
</dbReference>
<feature type="domain" description="Transposase DDE" evidence="2">
    <location>
        <begin position="160"/>
        <end position="292"/>
    </location>
</feature>
<dbReference type="Pfam" id="PF13751">
    <property type="entry name" value="DDE_Tnp_1_6"/>
    <property type="match status" value="1"/>
</dbReference>
<gene>
    <name evidence="3" type="ORF">ACFOX3_04260</name>
</gene>
<comment type="caution">
    <text evidence="3">The sequence shown here is derived from an EMBL/GenBank/DDBJ whole genome shotgun (WGS) entry which is preliminary data.</text>
</comment>
<proteinExistence type="predicted"/>
<dbReference type="PANTHER" id="PTHR33408">
    <property type="entry name" value="TRANSPOSASE"/>
    <property type="match status" value="1"/>
</dbReference>
<dbReference type="InterPro" id="IPR025668">
    <property type="entry name" value="Tnp_DDE_dom"/>
</dbReference>